<gene>
    <name evidence="1" type="ORF">HHL28_15560</name>
</gene>
<dbReference type="AlphaFoldDB" id="A0A858RBG2"/>
<name>A0A858RBG2_9PROT</name>
<reference evidence="1" key="1">
    <citation type="submission" date="2020-04" db="EMBL/GenBank/DDBJ databases">
        <title>A desert anoxygenic phototrophic bacterium fixes CO2 using RubisCO under aerobic conditions.</title>
        <authorList>
            <person name="Tang K."/>
        </authorList>
    </citation>
    <scope>NUCLEOTIDE SEQUENCE [LARGE SCALE GENOMIC DNA]</scope>
    <source>
        <strain evidence="1">MIMtkB3</strain>
    </source>
</reference>
<evidence type="ECO:0000313" key="1">
    <source>
        <dbReference type="EMBL" id="QJE74306.1"/>
    </source>
</evidence>
<keyword evidence="2" id="KW-1185">Reference proteome</keyword>
<proteinExistence type="predicted"/>
<dbReference type="KEGG" id="acru:HHL28_15560"/>
<sequence length="398" mass="44731">MLKISSNFRLDDAETVLLHLAKAPEHDRYIELPASYDNQSSGVSAAIAQCIMTWAHRFGGQGFLITKSRQKSSNDVAMDYTGKLPGIVAACLAKEVRGPDQVLSLTKAFNEALDYRFTSMNKKDFQNTQKGKSVLLMAADEKSSAKLDLLYAANINDYEIRNDPFIDDAEFEVLVKKILSSMLTPTRVAKITGDNISSIASVARELFANTYFHARTNADGTSVRKPIRGIYFSFQKIEQGNVYWITGEDRPLQRYIEYQKSRFGDNTTFLEVSVFDNGPGLAARVMGRELNEDDGIDDEYKSVSQCFKRGFTTRKIDTAGQGLHELIAILKTQAGYFRLRSGRLSLFKQFKTRAPWAQSLSEQDLELLDTDTQSSRPTKLPFARGTLFTVLLPLNERM</sequence>
<evidence type="ECO:0008006" key="3">
    <source>
        <dbReference type="Google" id="ProtNLM"/>
    </source>
</evidence>
<dbReference type="Proteomes" id="UP000501891">
    <property type="component" value="Chromosome"/>
</dbReference>
<evidence type="ECO:0000313" key="2">
    <source>
        <dbReference type="Proteomes" id="UP000501891"/>
    </source>
</evidence>
<dbReference type="EMBL" id="CP051775">
    <property type="protein sequence ID" value="QJE74306.1"/>
    <property type="molecule type" value="Genomic_DNA"/>
</dbReference>
<organism evidence="1 2">
    <name type="scientific">Aerophototrophica crusticola</name>
    <dbReference type="NCBI Taxonomy" id="1709002"/>
    <lineage>
        <taxon>Bacteria</taxon>
        <taxon>Pseudomonadati</taxon>
        <taxon>Pseudomonadota</taxon>
        <taxon>Alphaproteobacteria</taxon>
        <taxon>Rhodospirillales</taxon>
        <taxon>Rhodospirillaceae</taxon>
        <taxon>Aerophototrophica</taxon>
    </lineage>
</organism>
<protein>
    <recommendedName>
        <fullName evidence="3">ATP-binding protein</fullName>
    </recommendedName>
</protein>
<accession>A0A858RBG2</accession>